<gene>
    <name evidence="6" type="primary">LOC100897489</name>
</gene>
<dbReference type="AlphaFoldDB" id="A0AAJ6QV39"/>
<reference evidence="6" key="1">
    <citation type="submission" date="2025-08" db="UniProtKB">
        <authorList>
            <consortium name="RefSeq"/>
        </authorList>
    </citation>
    <scope>IDENTIFICATION</scope>
</reference>
<dbReference type="RefSeq" id="XP_003744875.1">
    <property type="nucleotide sequence ID" value="XM_003744827.2"/>
</dbReference>
<dbReference type="KEGG" id="goe:100897489"/>
<evidence type="ECO:0000313" key="5">
    <source>
        <dbReference type="Proteomes" id="UP000694867"/>
    </source>
</evidence>
<dbReference type="InterPro" id="IPR034601">
    <property type="entry name" value="LAMTOR4"/>
</dbReference>
<dbReference type="GeneID" id="100897489"/>
<organism evidence="5 6">
    <name type="scientific">Galendromus occidentalis</name>
    <name type="common">western predatory mite</name>
    <dbReference type="NCBI Taxonomy" id="34638"/>
    <lineage>
        <taxon>Eukaryota</taxon>
        <taxon>Metazoa</taxon>
        <taxon>Ecdysozoa</taxon>
        <taxon>Arthropoda</taxon>
        <taxon>Chelicerata</taxon>
        <taxon>Arachnida</taxon>
        <taxon>Acari</taxon>
        <taxon>Parasitiformes</taxon>
        <taxon>Mesostigmata</taxon>
        <taxon>Gamasina</taxon>
        <taxon>Phytoseioidea</taxon>
        <taxon>Phytoseiidae</taxon>
        <taxon>Typhlodrominae</taxon>
        <taxon>Galendromus</taxon>
    </lineage>
</organism>
<dbReference type="GO" id="GO:0005085">
    <property type="term" value="F:guanyl-nucleotide exchange factor activity"/>
    <property type="evidence" value="ECO:0007669"/>
    <property type="project" value="TreeGrafter"/>
</dbReference>
<comment type="subcellular location">
    <subcellularLocation>
        <location evidence="1">Lysosome</location>
    </subcellularLocation>
</comment>
<evidence type="ECO:0000256" key="1">
    <source>
        <dbReference type="ARBA" id="ARBA00004371"/>
    </source>
</evidence>
<dbReference type="Proteomes" id="UP000694867">
    <property type="component" value="Unplaced"/>
</dbReference>
<accession>A0AAJ6QV39</accession>
<evidence type="ECO:0000256" key="2">
    <source>
        <dbReference type="ARBA" id="ARBA00010627"/>
    </source>
</evidence>
<dbReference type="GO" id="GO:0032008">
    <property type="term" value="P:positive regulation of TOR signaling"/>
    <property type="evidence" value="ECO:0007669"/>
    <property type="project" value="InterPro"/>
</dbReference>
<evidence type="ECO:0000256" key="3">
    <source>
        <dbReference type="ARBA" id="ARBA00023228"/>
    </source>
</evidence>
<dbReference type="GO" id="GO:0005764">
    <property type="term" value="C:lysosome"/>
    <property type="evidence" value="ECO:0007669"/>
    <property type="project" value="UniProtKB-SubCell"/>
</dbReference>
<dbReference type="GO" id="GO:0071230">
    <property type="term" value="P:cellular response to amino acid stimulus"/>
    <property type="evidence" value="ECO:0007669"/>
    <property type="project" value="InterPro"/>
</dbReference>
<evidence type="ECO:0000256" key="4">
    <source>
        <dbReference type="ARBA" id="ARBA00032690"/>
    </source>
</evidence>
<name>A0AAJ6QV39_9ACAR</name>
<proteinExistence type="inferred from homology"/>
<sequence>MYANLGKAPDTLGQIVMTGDAAIVNSSGDLENDETVAQIIFQMVHCATKNDLLPLDHNEEGIKRMCVYLQGYYLTVILNQQRIFIIKRKYQADLTEPPAP</sequence>
<keyword evidence="5" id="KW-1185">Reference proteome</keyword>
<dbReference type="GO" id="GO:0071986">
    <property type="term" value="C:Ragulator complex"/>
    <property type="evidence" value="ECO:0007669"/>
    <property type="project" value="InterPro"/>
</dbReference>
<dbReference type="PANTHER" id="PTHR33967">
    <property type="entry name" value="RAGULATOR COMPLEX PROTEIN LAMTOR4"/>
    <property type="match status" value="1"/>
</dbReference>
<protein>
    <recommendedName>
        <fullName evidence="4">Late endosomal/lysosomal adaptor and MAPK and MTOR activator 4</fullName>
    </recommendedName>
</protein>
<dbReference type="PANTHER" id="PTHR33967:SF1">
    <property type="entry name" value="RAGULATOR COMPLEX PROTEIN LAMTOR4"/>
    <property type="match status" value="1"/>
</dbReference>
<keyword evidence="3" id="KW-0458">Lysosome</keyword>
<evidence type="ECO:0000313" key="6">
    <source>
        <dbReference type="RefSeq" id="XP_003744875.1"/>
    </source>
</evidence>
<comment type="similarity">
    <text evidence="2">Belongs to the LAMTOR4 family.</text>
</comment>